<accession>A0AA41WC65</accession>
<feature type="domain" description="Solute-binding protein family 5" evidence="5">
    <location>
        <begin position="132"/>
        <end position="485"/>
    </location>
</feature>
<evidence type="ECO:0000313" key="6">
    <source>
        <dbReference type="EMBL" id="MCM8750102.1"/>
    </source>
</evidence>
<dbReference type="Gene3D" id="3.10.105.10">
    <property type="entry name" value="Dipeptide-binding Protein, Domain 3"/>
    <property type="match status" value="1"/>
</dbReference>
<keyword evidence="7" id="KW-1185">Reference proteome</keyword>
<dbReference type="GO" id="GO:1904680">
    <property type="term" value="F:peptide transmembrane transporter activity"/>
    <property type="evidence" value="ECO:0007669"/>
    <property type="project" value="TreeGrafter"/>
</dbReference>
<dbReference type="CDD" id="cd08516">
    <property type="entry name" value="PBP2_NikA_DppA_OppA_like_11"/>
    <property type="match status" value="1"/>
</dbReference>
<dbReference type="PIRSF" id="PIRSF002741">
    <property type="entry name" value="MppA"/>
    <property type="match status" value="1"/>
</dbReference>
<reference evidence="6" key="1">
    <citation type="submission" date="2022-06" db="EMBL/GenBank/DDBJ databases">
        <title>CFH 74404 Thermomicrobiaceae sp.</title>
        <authorList>
            <person name="Ming H."/>
            <person name="Li W.-J."/>
            <person name="Zhao Z."/>
        </authorList>
    </citation>
    <scope>NUCLEOTIDE SEQUENCE</scope>
    <source>
        <strain evidence="6">CFH 74404</strain>
    </source>
</reference>
<protein>
    <submittedName>
        <fullName evidence="6">ABC transporter substrate-binding protein</fullName>
    </submittedName>
</protein>
<keyword evidence="2" id="KW-0813">Transport</keyword>
<dbReference type="EMBL" id="JAMSLR010000010">
    <property type="protein sequence ID" value="MCM8750102.1"/>
    <property type="molecule type" value="Genomic_DNA"/>
</dbReference>
<feature type="region of interest" description="Disordered" evidence="4">
    <location>
        <begin position="43"/>
        <end position="92"/>
    </location>
</feature>
<dbReference type="Gene3D" id="3.90.76.10">
    <property type="entry name" value="Dipeptide-binding Protein, Domain 1"/>
    <property type="match status" value="1"/>
</dbReference>
<dbReference type="GO" id="GO:0043190">
    <property type="term" value="C:ATP-binding cassette (ABC) transporter complex"/>
    <property type="evidence" value="ECO:0007669"/>
    <property type="project" value="InterPro"/>
</dbReference>
<comment type="similarity">
    <text evidence="1">Belongs to the bacterial solute-binding protein 5 family.</text>
</comment>
<dbReference type="PANTHER" id="PTHR30290:SF9">
    <property type="entry name" value="OLIGOPEPTIDE-BINDING PROTEIN APPA"/>
    <property type="match status" value="1"/>
</dbReference>
<evidence type="ECO:0000256" key="4">
    <source>
        <dbReference type="SAM" id="MobiDB-lite"/>
    </source>
</evidence>
<proteinExistence type="inferred from homology"/>
<feature type="compositionally biased region" description="Polar residues" evidence="4">
    <location>
        <begin position="55"/>
        <end position="68"/>
    </location>
</feature>
<evidence type="ECO:0000256" key="1">
    <source>
        <dbReference type="ARBA" id="ARBA00005695"/>
    </source>
</evidence>
<evidence type="ECO:0000256" key="3">
    <source>
        <dbReference type="ARBA" id="ARBA00022729"/>
    </source>
</evidence>
<comment type="caution">
    <text evidence="6">The sequence shown here is derived from an EMBL/GenBank/DDBJ whole genome shotgun (WGS) entry which is preliminary data.</text>
</comment>
<dbReference type="AlphaFoldDB" id="A0AA41WC65"/>
<organism evidence="6 7">
    <name type="scientific">Thermalbibacter longus</name>
    <dbReference type="NCBI Taxonomy" id="2951981"/>
    <lineage>
        <taxon>Bacteria</taxon>
        <taxon>Pseudomonadati</taxon>
        <taxon>Thermomicrobiota</taxon>
        <taxon>Thermomicrobia</taxon>
        <taxon>Thermomicrobiales</taxon>
        <taxon>Thermomicrobiaceae</taxon>
        <taxon>Thermalbibacter</taxon>
    </lineage>
</organism>
<gene>
    <name evidence="6" type="ORF">NET02_13185</name>
</gene>
<dbReference type="SUPFAM" id="SSF53850">
    <property type="entry name" value="Periplasmic binding protein-like II"/>
    <property type="match status" value="1"/>
</dbReference>
<dbReference type="RefSeq" id="WP_284057888.1">
    <property type="nucleotide sequence ID" value="NZ_JAMSLR010000010.1"/>
</dbReference>
<dbReference type="InterPro" id="IPR000914">
    <property type="entry name" value="SBP_5_dom"/>
</dbReference>
<dbReference type="Pfam" id="PF00496">
    <property type="entry name" value="SBP_bac_5"/>
    <property type="match status" value="1"/>
</dbReference>
<dbReference type="PANTHER" id="PTHR30290">
    <property type="entry name" value="PERIPLASMIC BINDING COMPONENT OF ABC TRANSPORTER"/>
    <property type="match status" value="1"/>
</dbReference>
<dbReference type="Gene3D" id="3.40.190.10">
    <property type="entry name" value="Periplasmic binding protein-like II"/>
    <property type="match status" value="1"/>
</dbReference>
<keyword evidence="3" id="KW-0732">Signal</keyword>
<dbReference type="GO" id="GO:0030288">
    <property type="term" value="C:outer membrane-bounded periplasmic space"/>
    <property type="evidence" value="ECO:0007669"/>
    <property type="project" value="UniProtKB-ARBA"/>
</dbReference>
<dbReference type="InterPro" id="IPR030678">
    <property type="entry name" value="Peptide/Ni-bd"/>
</dbReference>
<name>A0AA41WC65_9BACT</name>
<evidence type="ECO:0000256" key="2">
    <source>
        <dbReference type="ARBA" id="ARBA00022448"/>
    </source>
</evidence>
<dbReference type="Proteomes" id="UP001165306">
    <property type="component" value="Unassembled WGS sequence"/>
</dbReference>
<dbReference type="GO" id="GO:0015833">
    <property type="term" value="P:peptide transport"/>
    <property type="evidence" value="ECO:0007669"/>
    <property type="project" value="TreeGrafter"/>
</dbReference>
<dbReference type="PROSITE" id="PS51318">
    <property type="entry name" value="TAT"/>
    <property type="match status" value="1"/>
</dbReference>
<sequence length="572" mass="62756">MTEQAPVQARLLALTSRPLNRRTVLRLGAGAVGSLAAGALLSACGGEPETPRDSAPTSTSAPGTQVSPTAGMAATPASSPATGEPAHGGELIYALSSDPPNLDPHISTGTAARCVKLQLYNGLLRYGVDGELLPDLAAEWEISDDGLQYTVVLREGVTFHDGTPVTAEDVKVSIERIQDEATGATRKVEMSTISEITVEDEQTIVFRLAQPHAALLEYFAHPETAILSKKFLESGGDPNTTAVGTGPFKLISREPGVRIEVERNQSYHHEGRPYLDRIVFIPYQDENTRVSAVKGGDAHIADYVPWKDMQSIESDPSLQLATGENSAFMCVQYNVRVKPFDDPKVRVALSYAYDRKAIIDAAFFGRAVEITGGVIPPQSWAYNKELEGTYTYDPDKAKQLLAEAGYANGFSVTLMSTSQYGMHQSTAQVVQNNLQAIGIDCKLELYDWQTVVQKHTKGEYQFRIHGLAPEVLDPDFLTNFFATGSPHSKSTGFSDEEIDRLLQEGRATQGQEQRKDIYKRLEQRILELAPWTFLVYRQDGEALRKEVQGYQHLPGALGFFSGIMLQETWLQK</sequence>
<evidence type="ECO:0000313" key="7">
    <source>
        <dbReference type="Proteomes" id="UP001165306"/>
    </source>
</evidence>
<dbReference type="InterPro" id="IPR006311">
    <property type="entry name" value="TAT_signal"/>
</dbReference>
<dbReference type="InterPro" id="IPR039424">
    <property type="entry name" value="SBP_5"/>
</dbReference>
<evidence type="ECO:0000259" key="5">
    <source>
        <dbReference type="Pfam" id="PF00496"/>
    </source>
</evidence>